<evidence type="ECO:0000256" key="13">
    <source>
        <dbReference type="SAM" id="MobiDB-lite"/>
    </source>
</evidence>
<dbReference type="AlphaFoldDB" id="G2X2I3"/>
<dbReference type="InterPro" id="IPR005599">
    <property type="entry name" value="GPI_mannosylTrfase"/>
</dbReference>
<dbReference type="KEGG" id="vda:VDAG_04507"/>
<keyword evidence="14" id="KW-0732">Signal</keyword>
<evidence type="ECO:0000313" key="15">
    <source>
        <dbReference type="EMBL" id="EGY23069.1"/>
    </source>
</evidence>
<evidence type="ECO:0000256" key="1">
    <source>
        <dbReference type="ARBA" id="ARBA00004477"/>
    </source>
</evidence>
<dbReference type="InParanoid" id="G2X2I3"/>
<evidence type="ECO:0000256" key="9">
    <source>
        <dbReference type="ARBA" id="ARBA00023136"/>
    </source>
</evidence>
<dbReference type="UniPathway" id="UPA00378"/>
<comment type="subcellular location">
    <subcellularLocation>
        <location evidence="1 12">Endoplasmic reticulum membrane</location>
        <topology evidence="1 12">Multi-pass membrane protein</topology>
    </subcellularLocation>
</comment>
<dbReference type="EMBL" id="DS572701">
    <property type="protein sequence ID" value="EGY23069.1"/>
    <property type="molecule type" value="Genomic_DNA"/>
</dbReference>
<dbReference type="eggNOG" id="KOG2516">
    <property type="taxonomic scope" value="Eukaryota"/>
</dbReference>
<comment type="caution">
    <text evidence="12">Lacks conserved residue(s) required for the propagation of feature annotation.</text>
</comment>
<evidence type="ECO:0000256" key="5">
    <source>
        <dbReference type="ARBA" id="ARBA00022679"/>
    </source>
</evidence>
<keyword evidence="5" id="KW-0808">Transferase</keyword>
<evidence type="ECO:0000256" key="10">
    <source>
        <dbReference type="ARBA" id="ARBA00044721"/>
    </source>
</evidence>
<evidence type="ECO:0000256" key="2">
    <source>
        <dbReference type="ARBA" id="ARBA00004922"/>
    </source>
</evidence>
<feature type="transmembrane region" description="Helical" evidence="12">
    <location>
        <begin position="173"/>
        <end position="198"/>
    </location>
</feature>
<comment type="function">
    <text evidence="10">Mannosyltransferase that operates in the biosynthetic pathway of dolichol-linked oligosaccharides, the glycan precursors employed in protein asparagine (N)-glycosylation. The assembly of dolichol-linked oligosaccharides begins on the cytosolic side of the endoplasmic reticulum membrane and finishes in its lumen. The sequential addition of sugars to dolichol pyrophosphate produces dolichol-linked oligosaccharides containing fourteen sugars, including two GlcNAcs, nine mannoses and three glucoses. Once assembled, the oligosaccharide is transferred from the lipid to nascent proteins by oligosaccharyltransferases. In the lumen of the endoplasmic reticulum, adds the eighth mannose residue in an alpha-1,6 linkage onto Man(7)GlcNAc(2)-PP-dolichol to produce Man(8)GlcNAc(2)-PP-dolichol.</text>
</comment>
<keyword evidence="7 12" id="KW-0256">Endoplasmic reticulum</keyword>
<dbReference type="FunCoup" id="G2X2I3">
    <property type="interactions" value="381"/>
</dbReference>
<dbReference type="GO" id="GO:0005789">
    <property type="term" value="C:endoplasmic reticulum membrane"/>
    <property type="evidence" value="ECO:0007669"/>
    <property type="project" value="UniProtKB-SubCell"/>
</dbReference>
<feature type="region of interest" description="Disordered" evidence="13">
    <location>
        <begin position="466"/>
        <end position="489"/>
    </location>
</feature>
<evidence type="ECO:0000256" key="11">
    <source>
        <dbReference type="ARBA" id="ARBA00048899"/>
    </source>
</evidence>
<evidence type="ECO:0000256" key="6">
    <source>
        <dbReference type="ARBA" id="ARBA00022692"/>
    </source>
</evidence>
<feature type="transmembrane region" description="Helical" evidence="12">
    <location>
        <begin position="351"/>
        <end position="373"/>
    </location>
</feature>
<sequence>MKPLASLIPATILFHLVAAPYTKVEESFTIQATHDILVYGTPTRNINARFHAVYDHFTFPGAVPRSFVGPVMLAGISQPIVAIFGFQHAQMIVRGVLGMYNAAALLYYAHCVKRGLGTSAARWWTVMTVSQFHIMFYASRTLPNMFAFGLTTISSALLLPHPDQARKASRIRISISLLVFAAVIFRSEVALLLFTTAATLLATRQTTPRALLPGFIVSSLAALVLSAPLDSYFWQTPLWPELWAFAFNVLRGGASDWGTSPWHYYFTSALPRLLLNPSAPFLIASAALHPATARTARLLIAPSLAFVAIYSLQPHKEARFVFYAVPPLTAAAAQAAALTTARAAKSPLARLATAATTVAVLASAAAAAALLALSSLNYPGGEALSHVARVAALAPAPADAAAPAPAIHVDVLSCVTGVTLFGQNPAGRPVLLAPDAAALRFDKTEDRGAAGEARLLARLRLPPRRGPCRRGRRPVGDGRRRRGVRRRRGAQAWDQPCRGGCCAPSRPWARARRRQGPRRGCCAGGRQGRDGRVVGWPADGAEGVYPQEGQGWRCGCRDVVGAAVCGGPFGDTAPTWIGRHVSVTRRWVTKANRKQLPSGVSSCIVAVVPYDRSAPVVLKASHNGPA</sequence>
<keyword evidence="6 12" id="KW-0812">Transmembrane</keyword>
<evidence type="ECO:0000256" key="12">
    <source>
        <dbReference type="RuleBase" id="RU363075"/>
    </source>
</evidence>
<feature type="chain" id="PRO_5003439590" description="Mannosyltransferase" evidence="14">
    <location>
        <begin position="20"/>
        <end position="626"/>
    </location>
</feature>
<evidence type="ECO:0000256" key="3">
    <source>
        <dbReference type="ARBA" id="ARBA00007063"/>
    </source>
</evidence>
<dbReference type="OMA" id="WWVEVRM"/>
<dbReference type="Pfam" id="PF03901">
    <property type="entry name" value="Glyco_transf_22"/>
    <property type="match status" value="1"/>
</dbReference>
<comment type="similarity">
    <text evidence="3 12">Belongs to the glycosyltransferase 22 family.</text>
</comment>
<dbReference type="RefSeq" id="XP_009649249.1">
    <property type="nucleotide sequence ID" value="XM_009650954.1"/>
</dbReference>
<dbReference type="GO" id="GO:0052917">
    <property type="term" value="F:dol-P-Man:Man(7)GlcNAc(2)-PP-Dol alpha-1,6-mannosyltransferase activity"/>
    <property type="evidence" value="ECO:0007669"/>
    <property type="project" value="UniProtKB-EC"/>
</dbReference>
<name>G2X2I3_VERDV</name>
<evidence type="ECO:0000256" key="14">
    <source>
        <dbReference type="SAM" id="SignalP"/>
    </source>
</evidence>
<accession>G2X2I3</accession>
<evidence type="ECO:0000256" key="8">
    <source>
        <dbReference type="ARBA" id="ARBA00022989"/>
    </source>
</evidence>
<organism evidence="15 16">
    <name type="scientific">Verticillium dahliae (strain VdLs.17 / ATCC MYA-4575 / FGSC 10137)</name>
    <name type="common">Verticillium wilt</name>
    <dbReference type="NCBI Taxonomy" id="498257"/>
    <lineage>
        <taxon>Eukaryota</taxon>
        <taxon>Fungi</taxon>
        <taxon>Dikarya</taxon>
        <taxon>Ascomycota</taxon>
        <taxon>Pezizomycotina</taxon>
        <taxon>Sordariomycetes</taxon>
        <taxon>Hypocreomycetidae</taxon>
        <taxon>Glomerellales</taxon>
        <taxon>Plectosphaerellaceae</taxon>
        <taxon>Verticillium</taxon>
    </lineage>
</organism>
<proteinExistence type="inferred from homology"/>
<dbReference type="EC" id="2.4.1.-" evidence="12"/>
<feature type="signal peptide" evidence="14">
    <location>
        <begin position="1"/>
        <end position="19"/>
    </location>
</feature>
<evidence type="ECO:0000256" key="4">
    <source>
        <dbReference type="ARBA" id="ARBA00022676"/>
    </source>
</evidence>
<dbReference type="GO" id="GO:0006487">
    <property type="term" value="P:protein N-linked glycosylation"/>
    <property type="evidence" value="ECO:0007669"/>
    <property type="project" value="TreeGrafter"/>
</dbReference>
<keyword evidence="16" id="KW-1185">Reference proteome</keyword>
<dbReference type="PANTHER" id="PTHR22760:SF1">
    <property type="entry name" value="DOL-P-MAN:MAN(7)GLCNAC(2)-PP-DOL ALPHA-1,6-MANNOSYLTRANSFERASE"/>
    <property type="match status" value="1"/>
</dbReference>
<evidence type="ECO:0000256" key="7">
    <source>
        <dbReference type="ARBA" id="ARBA00022824"/>
    </source>
</evidence>
<keyword evidence="4 12" id="KW-0328">Glycosyltransferase</keyword>
<feature type="transmembrane region" description="Helical" evidence="12">
    <location>
        <begin position="145"/>
        <end position="161"/>
    </location>
</feature>
<comment type="catalytic activity">
    <reaction evidence="11">
        <text>an alpha-D-Man-(1-&gt;2)-alpha-D-Man-(1-&gt;2)-alpha-D-Man-(1-&gt;3)-[alpha-D-Man-(1-&gt;2)-alpha-D-Man-(1-&gt;3)-alpha-D-Man-(1-&gt;6)]-beta-D-Man-(1-&gt;4)-beta-D-GlcNAc-(1-&gt;4)-alpha-D-GlcNAc-diphospho-di-trans,poly-cis-dolichol + a di-trans,poly-cis-dolichyl beta-D-mannosyl phosphate = an alpha-D-Man-(1-&gt;2)-alpha-D-Man-(1-&gt;2)-alpha-D-Man-(1-&gt;3)-[alpha-D-Man-(1-&gt;2)-alpha-D-Man-(1-&gt;3)-[alpha-D-Man-(1-&gt;6)]-alpha-D-Man-(1-&gt;6)]-beta-D-Man-(1-&gt;4)-beta-D-GlcNAc-(1-&gt;4)-alpha-D-GlcNAc-diphospho-di-trans,poly-cis-dolichol + a di-trans,poly-cis-dolichyl phosphate + H(+)</text>
        <dbReference type="Rhea" id="RHEA:29535"/>
        <dbReference type="Rhea" id="RHEA-COMP:19498"/>
        <dbReference type="Rhea" id="RHEA-COMP:19501"/>
        <dbReference type="Rhea" id="RHEA-COMP:19518"/>
        <dbReference type="Rhea" id="RHEA-COMP:19519"/>
        <dbReference type="ChEBI" id="CHEBI:15378"/>
        <dbReference type="ChEBI" id="CHEBI:57683"/>
        <dbReference type="ChEBI" id="CHEBI:58211"/>
        <dbReference type="ChEBI" id="CHEBI:132517"/>
        <dbReference type="ChEBI" id="CHEBI:132519"/>
        <dbReference type="EC" id="2.4.1.260"/>
    </reaction>
    <physiologicalReaction direction="left-to-right" evidence="11">
        <dbReference type="Rhea" id="RHEA:29536"/>
    </physiologicalReaction>
</comment>
<dbReference type="OrthoDB" id="19039at2759"/>
<evidence type="ECO:0000313" key="16">
    <source>
        <dbReference type="Proteomes" id="UP000001611"/>
    </source>
</evidence>
<dbReference type="HOGENOM" id="CLU_436936_0_0_1"/>
<protein>
    <recommendedName>
        <fullName evidence="12">Mannosyltransferase</fullName>
        <ecNumber evidence="12">2.4.1.-</ecNumber>
    </recommendedName>
</protein>
<comment type="pathway">
    <text evidence="2">Protein modification; protein glycosylation.</text>
</comment>
<dbReference type="GeneID" id="20705970"/>
<keyword evidence="8 12" id="KW-1133">Transmembrane helix</keyword>
<reference evidence="15 16" key="1">
    <citation type="submission" date="2008-03" db="EMBL/GenBank/DDBJ databases">
        <title>The Genome Sequence of Verticillium dahliae VdLs.17.</title>
        <authorList>
            <consortium name="The Broad Institute Genome Sequencing Platform"/>
            <person name="Ma L.-J.J."/>
            <person name="Klosterman S.J."/>
            <person name="Subbarao K."/>
            <person name="Dobinson K."/>
            <person name="Veronese P."/>
            <person name="Kang S."/>
            <person name="Gold S.E."/>
            <person name="Young S."/>
            <person name="Jaffe D."/>
            <person name="Gnerre S."/>
            <person name="Berlin A."/>
            <person name="Heiman D."/>
            <person name="Hepburn T."/>
            <person name="Sykes S."/>
            <person name="Alvarado L."/>
            <person name="Kodira C.D."/>
            <person name="Lander E."/>
            <person name="Galagan J."/>
            <person name="Nusbaum C."/>
            <person name="Birren B."/>
        </authorList>
    </citation>
    <scope>NUCLEOTIDE SEQUENCE [LARGE SCALE GENOMIC DNA]</scope>
    <source>
        <strain evidence="16">VdLs.17 / ATCC MYA-4575 / FGSC 10137</strain>
    </source>
</reference>
<dbReference type="Proteomes" id="UP000001611">
    <property type="component" value="Chromosome 1"/>
</dbReference>
<dbReference type="STRING" id="498257.G2X2I3"/>
<dbReference type="PANTHER" id="PTHR22760">
    <property type="entry name" value="GLYCOSYLTRANSFERASE"/>
    <property type="match status" value="1"/>
</dbReference>
<gene>
    <name evidence="15" type="ORF">VDAG_04507</name>
</gene>
<feature type="transmembrane region" description="Helical" evidence="12">
    <location>
        <begin position="210"/>
        <end position="229"/>
    </location>
</feature>
<keyword evidence="9 12" id="KW-0472">Membrane</keyword>